<keyword evidence="3 6" id="KW-0812">Transmembrane</keyword>
<dbReference type="GO" id="GO:0005886">
    <property type="term" value="C:plasma membrane"/>
    <property type="evidence" value="ECO:0007669"/>
    <property type="project" value="UniProtKB-SubCell"/>
</dbReference>
<reference evidence="7 8" key="1">
    <citation type="submission" date="2020-04" db="EMBL/GenBank/DDBJ databases">
        <authorList>
            <person name="De Canck E."/>
        </authorList>
    </citation>
    <scope>NUCLEOTIDE SEQUENCE [LARGE SCALE GENOMIC DNA]</scope>
    <source>
        <strain evidence="7 8">LMG 28138</strain>
    </source>
</reference>
<feature type="transmembrane region" description="Helical" evidence="6">
    <location>
        <begin position="95"/>
        <end position="118"/>
    </location>
</feature>
<dbReference type="GO" id="GO:0022857">
    <property type="term" value="F:transmembrane transporter activity"/>
    <property type="evidence" value="ECO:0007669"/>
    <property type="project" value="InterPro"/>
</dbReference>
<accession>A0A6S7BAH1</accession>
<gene>
    <name evidence="7" type="primary">rbsC_12</name>
    <name evidence="7" type="ORF">LMG28138_03405</name>
</gene>
<feature type="transmembrane region" description="Helical" evidence="6">
    <location>
        <begin position="70"/>
        <end position="89"/>
    </location>
</feature>
<feature type="transmembrane region" description="Helical" evidence="6">
    <location>
        <begin position="273"/>
        <end position="294"/>
    </location>
</feature>
<feature type="transmembrane region" description="Helical" evidence="6">
    <location>
        <begin position="242"/>
        <end position="267"/>
    </location>
</feature>
<keyword evidence="4 6" id="KW-1133">Transmembrane helix</keyword>
<evidence type="ECO:0000313" key="8">
    <source>
        <dbReference type="Proteomes" id="UP000494115"/>
    </source>
</evidence>
<dbReference type="RefSeq" id="WP_175105927.1">
    <property type="nucleotide sequence ID" value="NZ_CADIKM010000016.1"/>
</dbReference>
<keyword evidence="5 6" id="KW-0472">Membrane</keyword>
<protein>
    <submittedName>
        <fullName evidence="7">Ribose import permease protein RbsC</fullName>
    </submittedName>
</protein>
<dbReference type="Proteomes" id="UP000494115">
    <property type="component" value="Unassembled WGS sequence"/>
</dbReference>
<name>A0A6S7BAH1_9BURK</name>
<feature type="transmembrane region" description="Helical" evidence="6">
    <location>
        <begin position="23"/>
        <end position="49"/>
    </location>
</feature>
<evidence type="ECO:0000313" key="7">
    <source>
        <dbReference type="EMBL" id="CAB3792753.1"/>
    </source>
</evidence>
<dbReference type="Pfam" id="PF02653">
    <property type="entry name" value="BPD_transp_2"/>
    <property type="match status" value="1"/>
</dbReference>
<evidence type="ECO:0000256" key="2">
    <source>
        <dbReference type="ARBA" id="ARBA00022475"/>
    </source>
</evidence>
<sequence length="355" mass="36466">MTSNSTNVAATGGVVPPNSTQKVALLASLGMLPVLVVLYIGFYGAMYLHDPGVASNFISQSNTINILQQVSINMVLAIGMTFVILTGGIDLSVGAMLAFSAVVGMIVATPGAVTGSLLNTLPPSLALAAFLGSGLLMGLLNGAVIAFLDFSPFITTLATMTTIRGLAYLVVNGSNVLNTDITFGWIGNGVMQTLFDRQTGFDIPWLVVIAAIVAVASWFILRRTVLGGHIYAVGGNAQAARLTGINVSLVLVFSYAACGMFSGLAGAMTAARLLSANGNLGVGYELDAIAAVVLGGTRLTGGVGSVLGTVIGALIIGVMSNGLTILGVSSFWQYVVKGLVILAAVFLDRMRQRRG</sequence>
<dbReference type="InterPro" id="IPR001851">
    <property type="entry name" value="ABC_transp_permease"/>
</dbReference>
<dbReference type="PANTHER" id="PTHR32196:SF72">
    <property type="entry name" value="RIBOSE IMPORT PERMEASE PROTEIN RBSC"/>
    <property type="match status" value="1"/>
</dbReference>
<keyword evidence="8" id="KW-1185">Reference proteome</keyword>
<dbReference type="AlphaFoldDB" id="A0A6S7BAH1"/>
<evidence type="ECO:0000256" key="6">
    <source>
        <dbReference type="SAM" id="Phobius"/>
    </source>
</evidence>
<proteinExistence type="predicted"/>
<evidence type="ECO:0000256" key="5">
    <source>
        <dbReference type="ARBA" id="ARBA00023136"/>
    </source>
</evidence>
<feature type="transmembrane region" description="Helical" evidence="6">
    <location>
        <begin position="306"/>
        <end position="325"/>
    </location>
</feature>
<feature type="transmembrane region" description="Helical" evidence="6">
    <location>
        <begin position="203"/>
        <end position="221"/>
    </location>
</feature>
<evidence type="ECO:0000256" key="4">
    <source>
        <dbReference type="ARBA" id="ARBA00022989"/>
    </source>
</evidence>
<feature type="transmembrane region" description="Helical" evidence="6">
    <location>
        <begin position="331"/>
        <end position="347"/>
    </location>
</feature>
<feature type="transmembrane region" description="Helical" evidence="6">
    <location>
        <begin position="125"/>
        <end position="148"/>
    </location>
</feature>
<dbReference type="PANTHER" id="PTHR32196">
    <property type="entry name" value="ABC TRANSPORTER PERMEASE PROTEIN YPHD-RELATED-RELATED"/>
    <property type="match status" value="1"/>
</dbReference>
<dbReference type="CDD" id="cd06579">
    <property type="entry name" value="TM_PBP1_transp_AraH_like"/>
    <property type="match status" value="1"/>
</dbReference>
<evidence type="ECO:0000256" key="3">
    <source>
        <dbReference type="ARBA" id="ARBA00022692"/>
    </source>
</evidence>
<dbReference type="EMBL" id="CADIKM010000016">
    <property type="protein sequence ID" value="CAB3792753.1"/>
    <property type="molecule type" value="Genomic_DNA"/>
</dbReference>
<comment type="subcellular location">
    <subcellularLocation>
        <location evidence="1">Cell membrane</location>
        <topology evidence="1">Multi-pass membrane protein</topology>
    </subcellularLocation>
</comment>
<organism evidence="7 8">
    <name type="scientific">Pararobbsia alpina</name>
    <dbReference type="NCBI Taxonomy" id="621374"/>
    <lineage>
        <taxon>Bacteria</taxon>
        <taxon>Pseudomonadati</taxon>
        <taxon>Pseudomonadota</taxon>
        <taxon>Betaproteobacteria</taxon>
        <taxon>Burkholderiales</taxon>
        <taxon>Burkholderiaceae</taxon>
        <taxon>Pararobbsia</taxon>
    </lineage>
</organism>
<evidence type="ECO:0000256" key="1">
    <source>
        <dbReference type="ARBA" id="ARBA00004651"/>
    </source>
</evidence>
<keyword evidence="2" id="KW-1003">Cell membrane</keyword>